<evidence type="ECO:0000313" key="2">
    <source>
        <dbReference type="Proteomes" id="UP000646548"/>
    </source>
</evidence>
<evidence type="ECO:0000313" key="1">
    <source>
        <dbReference type="EMBL" id="KAF6720792.1"/>
    </source>
</evidence>
<organism evidence="1 2">
    <name type="scientific">Oryzias melastigma</name>
    <name type="common">Marine medaka</name>
    <dbReference type="NCBI Taxonomy" id="30732"/>
    <lineage>
        <taxon>Eukaryota</taxon>
        <taxon>Metazoa</taxon>
        <taxon>Chordata</taxon>
        <taxon>Craniata</taxon>
        <taxon>Vertebrata</taxon>
        <taxon>Euteleostomi</taxon>
        <taxon>Actinopterygii</taxon>
        <taxon>Neopterygii</taxon>
        <taxon>Teleostei</taxon>
        <taxon>Neoteleostei</taxon>
        <taxon>Acanthomorphata</taxon>
        <taxon>Ovalentaria</taxon>
        <taxon>Atherinomorphae</taxon>
        <taxon>Beloniformes</taxon>
        <taxon>Adrianichthyidae</taxon>
        <taxon>Oryziinae</taxon>
        <taxon>Oryzias</taxon>
    </lineage>
</organism>
<accession>A0A834C0S6</accession>
<reference evidence="1" key="1">
    <citation type="journal article" name="BMC Genomics">
        <title>Long-read sequencing and de novo genome assembly of marine medaka (Oryzias melastigma).</title>
        <authorList>
            <person name="Liang P."/>
            <person name="Saqib H.S.A."/>
            <person name="Ni X."/>
            <person name="Shen Y."/>
        </authorList>
    </citation>
    <scope>NUCLEOTIDE SEQUENCE</scope>
    <source>
        <strain evidence="1">Bigg-433</strain>
    </source>
</reference>
<gene>
    <name evidence="1" type="ORF">FQA47_008189</name>
</gene>
<sequence>MVIIAILLTSALAGVWLVKKYVCGGRFLVHRYSVMRENVEANKIEGVDDVDTQYMETAKTQFNEDSDQDLLD</sequence>
<comment type="caution">
    <text evidence="1">The sequence shown here is derived from an EMBL/GenBank/DDBJ whole genome shotgun (WGS) entry which is preliminary data.</text>
</comment>
<proteinExistence type="predicted"/>
<name>A0A834C0S6_ORYME</name>
<protein>
    <submittedName>
        <fullName evidence="1">Sortilin</fullName>
    </submittedName>
</protein>
<dbReference type="AlphaFoldDB" id="A0A834C0S6"/>
<dbReference type="Proteomes" id="UP000646548">
    <property type="component" value="Unassembled WGS sequence"/>
</dbReference>
<dbReference type="EMBL" id="WKFB01000512">
    <property type="protein sequence ID" value="KAF6720792.1"/>
    <property type="molecule type" value="Genomic_DNA"/>
</dbReference>